<evidence type="ECO:0000313" key="1">
    <source>
        <dbReference type="EMBL" id="RNB52379.1"/>
    </source>
</evidence>
<dbReference type="Proteomes" id="UP000275048">
    <property type="component" value="Unassembled WGS sequence"/>
</dbReference>
<sequence length="265" mass="30169">MTIRTQYTKKPFASSILLWMRTDQPRQQGMDYWKGPHSKIISATPGMDEYRQIHLAAINPGLWPATPGVETTIPTDRRIDGVADVTFQSVLSPLRGRKQTRLAYEDEINVFRRTLLYAGPPNSMRWYHVARPGEQTGARVLVYLRRREGVGGRQFRKHLTDELVPALANTGALTELRTQVFMPWNERLWDTPNVAHDNPADQRFHASLMLGFPGASERAAFFDSEELAKLSDGLPEFASAIHAYEVSEALTYVRESRVLPDYVRN</sequence>
<reference evidence="1 2" key="1">
    <citation type="submission" date="2018-10" db="EMBL/GenBank/DDBJ databases">
        <title>Isolation, diversity and antibacterial activity of antinobacteria from the wheat rhizosphere soil.</title>
        <authorList>
            <person name="Sun T."/>
        </authorList>
    </citation>
    <scope>NUCLEOTIDE SEQUENCE [LARGE SCALE GENOMIC DNA]</scope>
    <source>
        <strain evidence="1 2">SJ-23</strain>
    </source>
</reference>
<proteinExistence type="predicted"/>
<protein>
    <submittedName>
        <fullName evidence="1">Strictosidine synthase</fullName>
    </submittedName>
</protein>
<accession>A0A3M8AMW2</accession>
<keyword evidence="2" id="KW-1185">Reference proteome</keyword>
<dbReference type="AlphaFoldDB" id="A0A3M8AMW2"/>
<organism evidence="1 2">
    <name type="scientific">Agromyces tardus</name>
    <dbReference type="NCBI Taxonomy" id="2583849"/>
    <lineage>
        <taxon>Bacteria</taxon>
        <taxon>Bacillati</taxon>
        <taxon>Actinomycetota</taxon>
        <taxon>Actinomycetes</taxon>
        <taxon>Micrococcales</taxon>
        <taxon>Microbacteriaceae</taxon>
        <taxon>Agromyces</taxon>
    </lineage>
</organism>
<dbReference type="RefSeq" id="WP_122935215.1">
    <property type="nucleotide sequence ID" value="NZ_JBHSNT010000007.1"/>
</dbReference>
<dbReference type="OrthoDB" id="1490643at2"/>
<gene>
    <name evidence="1" type="ORF">EDM22_01350</name>
</gene>
<comment type="caution">
    <text evidence="1">The sequence shown here is derived from an EMBL/GenBank/DDBJ whole genome shotgun (WGS) entry which is preliminary data.</text>
</comment>
<dbReference type="EMBL" id="RHHB01000001">
    <property type="protein sequence ID" value="RNB52379.1"/>
    <property type="molecule type" value="Genomic_DNA"/>
</dbReference>
<dbReference type="Gene3D" id="3.30.70.100">
    <property type="match status" value="1"/>
</dbReference>
<evidence type="ECO:0000313" key="2">
    <source>
        <dbReference type="Proteomes" id="UP000275048"/>
    </source>
</evidence>
<name>A0A3M8AMW2_9MICO</name>